<accession>A0A314ZJ62</accession>
<proteinExistence type="predicted"/>
<gene>
    <name evidence="1" type="ORF">Pyn_34317</name>
</gene>
<evidence type="ECO:0000313" key="2">
    <source>
        <dbReference type="Proteomes" id="UP000250321"/>
    </source>
</evidence>
<organism evidence="1 2">
    <name type="scientific">Prunus yedoensis var. nudiflora</name>
    <dbReference type="NCBI Taxonomy" id="2094558"/>
    <lineage>
        <taxon>Eukaryota</taxon>
        <taxon>Viridiplantae</taxon>
        <taxon>Streptophyta</taxon>
        <taxon>Embryophyta</taxon>
        <taxon>Tracheophyta</taxon>
        <taxon>Spermatophyta</taxon>
        <taxon>Magnoliopsida</taxon>
        <taxon>eudicotyledons</taxon>
        <taxon>Gunneridae</taxon>
        <taxon>Pentapetalae</taxon>
        <taxon>rosids</taxon>
        <taxon>fabids</taxon>
        <taxon>Rosales</taxon>
        <taxon>Rosaceae</taxon>
        <taxon>Amygdaloideae</taxon>
        <taxon>Amygdaleae</taxon>
        <taxon>Prunus</taxon>
    </lineage>
</organism>
<name>A0A314ZJ62_PRUYE</name>
<reference evidence="1 2" key="1">
    <citation type="submission" date="2018-02" db="EMBL/GenBank/DDBJ databases">
        <title>Draft genome of wild Prunus yedoensis var. nudiflora.</title>
        <authorList>
            <person name="Baek S."/>
            <person name="Kim J.-H."/>
            <person name="Choi K."/>
            <person name="Kim G.-B."/>
            <person name="Cho A."/>
            <person name="Jang H."/>
            <person name="Shin C.-H."/>
            <person name="Yu H.-J."/>
            <person name="Mun J.-H."/>
        </authorList>
    </citation>
    <scope>NUCLEOTIDE SEQUENCE [LARGE SCALE GENOMIC DNA]</scope>
    <source>
        <strain evidence="2">cv. Jeju island</strain>
        <tissue evidence="1">Leaf</tissue>
    </source>
</reference>
<comment type="caution">
    <text evidence="1">The sequence shown here is derived from an EMBL/GenBank/DDBJ whole genome shotgun (WGS) entry which is preliminary data.</text>
</comment>
<protein>
    <submittedName>
        <fullName evidence="1">Uncharacterized protein</fullName>
    </submittedName>
</protein>
<evidence type="ECO:0000313" key="1">
    <source>
        <dbReference type="EMBL" id="PQQ18157.1"/>
    </source>
</evidence>
<dbReference type="AlphaFoldDB" id="A0A314ZJ62"/>
<dbReference type="EMBL" id="PJQY01000122">
    <property type="protein sequence ID" value="PQQ18157.1"/>
    <property type="molecule type" value="Genomic_DNA"/>
</dbReference>
<dbReference type="OrthoDB" id="997337at2759"/>
<keyword evidence="2" id="KW-1185">Reference proteome</keyword>
<dbReference type="Proteomes" id="UP000250321">
    <property type="component" value="Unassembled WGS sequence"/>
</dbReference>
<sequence>MLKTHCAFQQLPGEAGWFRCFADSSVRHINIESIVDVLDDPNLAAVVADPYEVLRSADELLPLCHRFNGYAMFRELCLSRELRLWKNLWEYGDFMEYKHYRASFSRCATFRALGLVLHGMDTTQLLDITDHRLLCWRDAICEAMTLGFRVDFLLSLVRDFARAVFGARAVHSMELSSCPNEIRAAAEALSLKQRELENQHRELHALLLAQGVSADGASCVAEATTRSSCKASDVLF</sequence>